<evidence type="ECO:0000256" key="7">
    <source>
        <dbReference type="SAM" id="Phobius"/>
    </source>
</evidence>
<dbReference type="GO" id="GO:0005886">
    <property type="term" value="C:plasma membrane"/>
    <property type="evidence" value="ECO:0007669"/>
    <property type="project" value="UniProtKB-SubCell"/>
</dbReference>
<evidence type="ECO:0000256" key="6">
    <source>
        <dbReference type="ARBA" id="ARBA00023136"/>
    </source>
</evidence>
<evidence type="ECO:0000313" key="10">
    <source>
        <dbReference type="EMBL" id="OIO08088.1"/>
    </source>
</evidence>
<dbReference type="SUPFAM" id="SSF90123">
    <property type="entry name" value="ABC transporter transmembrane region"/>
    <property type="match status" value="1"/>
</dbReference>
<dbReference type="PROSITE" id="PS50929">
    <property type="entry name" value="ABC_TM1F"/>
    <property type="match status" value="1"/>
</dbReference>
<organism evidence="10 11">
    <name type="scientific">Candidatus Falkowbacteria bacterium CG1_02_41_21</name>
    <dbReference type="NCBI Taxonomy" id="1805147"/>
    <lineage>
        <taxon>Bacteria</taxon>
        <taxon>Candidatus Falkowiibacteriota</taxon>
    </lineage>
</organism>
<dbReference type="CDD" id="cd07346">
    <property type="entry name" value="ABC_6TM_exporters"/>
    <property type="match status" value="1"/>
</dbReference>
<feature type="domain" description="ABC transmembrane type-1" evidence="9">
    <location>
        <begin position="37"/>
        <end position="320"/>
    </location>
</feature>
<dbReference type="SUPFAM" id="SSF52540">
    <property type="entry name" value="P-loop containing nucleoside triphosphate hydrolases"/>
    <property type="match status" value="1"/>
</dbReference>
<evidence type="ECO:0008006" key="12">
    <source>
        <dbReference type="Google" id="ProtNLM"/>
    </source>
</evidence>
<dbReference type="InterPro" id="IPR036640">
    <property type="entry name" value="ABC1_TM_sf"/>
</dbReference>
<evidence type="ECO:0000256" key="3">
    <source>
        <dbReference type="ARBA" id="ARBA00022741"/>
    </source>
</evidence>
<comment type="caution">
    <text evidence="10">The sequence shown here is derived from an EMBL/GenBank/DDBJ whole genome shotgun (WGS) entry which is preliminary data.</text>
</comment>
<keyword evidence="6 7" id="KW-0472">Membrane</keyword>
<dbReference type="Gene3D" id="1.20.1560.10">
    <property type="entry name" value="ABC transporter type 1, transmembrane domain"/>
    <property type="match status" value="1"/>
</dbReference>
<evidence type="ECO:0000259" key="9">
    <source>
        <dbReference type="PROSITE" id="PS50929"/>
    </source>
</evidence>
<keyword evidence="2 7" id="KW-0812">Transmembrane</keyword>
<dbReference type="Proteomes" id="UP000182860">
    <property type="component" value="Unassembled WGS sequence"/>
</dbReference>
<keyword evidence="5 7" id="KW-1133">Transmembrane helix</keyword>
<dbReference type="Pfam" id="PF00664">
    <property type="entry name" value="ABC_membrane"/>
    <property type="match status" value="1"/>
</dbReference>
<dbReference type="PROSITE" id="PS00211">
    <property type="entry name" value="ABC_TRANSPORTER_1"/>
    <property type="match status" value="1"/>
</dbReference>
<keyword evidence="4" id="KW-0067">ATP-binding</keyword>
<evidence type="ECO:0000256" key="4">
    <source>
        <dbReference type="ARBA" id="ARBA00022840"/>
    </source>
</evidence>
<evidence type="ECO:0000259" key="8">
    <source>
        <dbReference type="PROSITE" id="PS50893"/>
    </source>
</evidence>
<dbReference type="Pfam" id="PF00005">
    <property type="entry name" value="ABC_tran"/>
    <property type="match status" value="1"/>
</dbReference>
<dbReference type="InterPro" id="IPR011527">
    <property type="entry name" value="ABC1_TM_dom"/>
</dbReference>
<dbReference type="SMART" id="SM00382">
    <property type="entry name" value="AAA"/>
    <property type="match status" value="1"/>
</dbReference>
<feature type="transmembrane region" description="Helical" evidence="7">
    <location>
        <begin position="71"/>
        <end position="94"/>
    </location>
</feature>
<protein>
    <recommendedName>
        <fullName evidence="12">ABC transporter</fullName>
    </recommendedName>
</protein>
<dbReference type="PROSITE" id="PS50893">
    <property type="entry name" value="ABC_TRANSPORTER_2"/>
    <property type="match status" value="1"/>
</dbReference>
<dbReference type="AlphaFoldDB" id="A0A1J4T9A8"/>
<dbReference type="InterPro" id="IPR017871">
    <property type="entry name" value="ABC_transporter-like_CS"/>
</dbReference>
<evidence type="ECO:0000256" key="2">
    <source>
        <dbReference type="ARBA" id="ARBA00022692"/>
    </source>
</evidence>
<dbReference type="InterPro" id="IPR003439">
    <property type="entry name" value="ABC_transporter-like_ATP-bd"/>
</dbReference>
<name>A0A1J4T9A8_9BACT</name>
<dbReference type="InterPro" id="IPR003593">
    <property type="entry name" value="AAA+_ATPase"/>
</dbReference>
<evidence type="ECO:0000256" key="5">
    <source>
        <dbReference type="ARBA" id="ARBA00022989"/>
    </source>
</evidence>
<dbReference type="GO" id="GO:0016887">
    <property type="term" value="F:ATP hydrolysis activity"/>
    <property type="evidence" value="ECO:0007669"/>
    <property type="project" value="InterPro"/>
</dbReference>
<comment type="subcellular location">
    <subcellularLocation>
        <location evidence="1">Cell membrane</location>
        <topology evidence="1">Multi-pass membrane protein</topology>
    </subcellularLocation>
</comment>
<keyword evidence="3" id="KW-0547">Nucleotide-binding</keyword>
<dbReference type="FunFam" id="3.40.50.300:FF:000218">
    <property type="entry name" value="Multidrug ABC transporter ATP-binding protein"/>
    <property type="match status" value="1"/>
</dbReference>
<feature type="transmembrane region" description="Helical" evidence="7">
    <location>
        <begin position="152"/>
        <end position="171"/>
    </location>
</feature>
<proteinExistence type="predicted"/>
<sequence length="597" mass="68045">MPKKINPKIVPPEIIPWGRFWVELWKLLRPFKKFFKFIVLTTILLAGLDLISPYVLKIVIDSLTGFNVTQVWFILKLIVLYLATGEVQALIAYFNDRRILRLLVEVEYVLGIKAQQKLVYLGLGYHEKENTGSKIVKIERGIDRISQFLNNMFWEVFPTVIRLLFTLVVLFYVDFRIGLSLLFFAPLYILITYQANKKMHPVRKAIYKDYEIASGKMGQAIININAVQSFVQEQRELREFDVVKTHVRENEDKQWGWMMKIGLGRNLIVNIGRATVLFLGIYLVYKNLMSVGTLIFVFTLSEKAYSSLDRLSRFYDRMEEGREGVNRLLALFNTKAEIVNKPGAYKPKDIQGEIRFANVSFSYGNNDNPAVKKLNFKINSGCVTALVGPSGGGKTTVARLLYRHYDPQVGRVFLDDKDLRDYNLQAFRKFFAIVPQEVEIFDLSVSENIAYAKPQASFKEIQVVARIANAEEFIVKLEDGYKTVVGERGVKLSGGQRQRIGIARAILANPRVLIFDEATSNLDSQSEVLIQDAMEKISHGRTMIIIAHRLSTIKKADKIVVLEGGRVVEDGSHLELSQINGGLYAKLLKLQNLGEIK</sequence>
<dbReference type="Gene3D" id="3.40.50.300">
    <property type="entry name" value="P-loop containing nucleotide triphosphate hydrolases"/>
    <property type="match status" value="1"/>
</dbReference>
<gene>
    <name evidence="10" type="ORF">AUJ35_00965</name>
</gene>
<feature type="transmembrane region" description="Helical" evidence="7">
    <location>
        <begin position="34"/>
        <end position="56"/>
    </location>
</feature>
<dbReference type="InterPro" id="IPR039421">
    <property type="entry name" value="Type_1_exporter"/>
</dbReference>
<dbReference type="PANTHER" id="PTHR43394:SF1">
    <property type="entry name" value="ATP-BINDING CASSETTE SUB-FAMILY B MEMBER 10, MITOCHONDRIAL"/>
    <property type="match status" value="1"/>
</dbReference>
<dbReference type="InterPro" id="IPR027417">
    <property type="entry name" value="P-loop_NTPase"/>
</dbReference>
<dbReference type="GO" id="GO:0005524">
    <property type="term" value="F:ATP binding"/>
    <property type="evidence" value="ECO:0007669"/>
    <property type="project" value="UniProtKB-KW"/>
</dbReference>
<evidence type="ECO:0000256" key="1">
    <source>
        <dbReference type="ARBA" id="ARBA00004651"/>
    </source>
</evidence>
<evidence type="ECO:0000313" key="11">
    <source>
        <dbReference type="Proteomes" id="UP000182860"/>
    </source>
</evidence>
<dbReference type="GO" id="GO:0015421">
    <property type="term" value="F:ABC-type oligopeptide transporter activity"/>
    <property type="evidence" value="ECO:0007669"/>
    <property type="project" value="TreeGrafter"/>
</dbReference>
<accession>A0A1J4T9A8</accession>
<dbReference type="PANTHER" id="PTHR43394">
    <property type="entry name" value="ATP-DEPENDENT PERMEASE MDL1, MITOCHONDRIAL"/>
    <property type="match status" value="1"/>
</dbReference>
<dbReference type="EMBL" id="MNUV01000016">
    <property type="protein sequence ID" value="OIO08088.1"/>
    <property type="molecule type" value="Genomic_DNA"/>
</dbReference>
<reference evidence="10 11" key="1">
    <citation type="journal article" date="2016" name="Environ. Microbiol.">
        <title>Genomic resolution of a cold subsurface aquifer community provides metabolic insights for novel microbes adapted to high CO concentrations.</title>
        <authorList>
            <person name="Probst A.J."/>
            <person name="Castelle C.J."/>
            <person name="Singh A."/>
            <person name="Brown C.T."/>
            <person name="Anantharaman K."/>
            <person name="Sharon I."/>
            <person name="Hug L.A."/>
            <person name="Burstein D."/>
            <person name="Emerson J.B."/>
            <person name="Thomas B.C."/>
            <person name="Banfield J.F."/>
        </authorList>
    </citation>
    <scope>NUCLEOTIDE SEQUENCE [LARGE SCALE GENOMIC DNA]</scope>
    <source>
        <strain evidence="10">CG1_02_41_21</strain>
    </source>
</reference>
<feature type="transmembrane region" description="Helical" evidence="7">
    <location>
        <begin position="177"/>
        <end position="195"/>
    </location>
</feature>
<feature type="domain" description="ABC transporter" evidence="8">
    <location>
        <begin position="354"/>
        <end position="589"/>
    </location>
</feature>